<dbReference type="AlphaFoldDB" id="A0A9D3Z586"/>
<evidence type="ECO:0000313" key="1">
    <source>
        <dbReference type="EMBL" id="KAH3712134.1"/>
    </source>
</evidence>
<name>A0A9D3Z586_DREPO</name>
<accession>A0A9D3Z586</accession>
<dbReference type="Proteomes" id="UP000828390">
    <property type="component" value="Unassembled WGS sequence"/>
</dbReference>
<gene>
    <name evidence="1" type="ORF">DPMN_071813</name>
</gene>
<dbReference type="EMBL" id="JAIWYP010000014">
    <property type="protein sequence ID" value="KAH3712134.1"/>
    <property type="molecule type" value="Genomic_DNA"/>
</dbReference>
<protein>
    <submittedName>
        <fullName evidence="1">Uncharacterized protein</fullName>
    </submittedName>
</protein>
<sequence length="127" mass="14600">MEDRLVKSEICSDSVSQLSGKSGDRESNQGIPELLWTPNLQKTRFKITSDDYAQKLSLSFHRTDRQSHSLRRSGMQLNLKWKHLVNVAQEERRPHGRGLGEVGTLFQKRIEIRNAANSLHEMMITVI</sequence>
<evidence type="ECO:0000313" key="2">
    <source>
        <dbReference type="Proteomes" id="UP000828390"/>
    </source>
</evidence>
<comment type="caution">
    <text evidence="1">The sequence shown here is derived from an EMBL/GenBank/DDBJ whole genome shotgun (WGS) entry which is preliminary data.</text>
</comment>
<reference evidence="1" key="1">
    <citation type="journal article" date="2019" name="bioRxiv">
        <title>The Genome of the Zebra Mussel, Dreissena polymorpha: A Resource for Invasive Species Research.</title>
        <authorList>
            <person name="McCartney M.A."/>
            <person name="Auch B."/>
            <person name="Kono T."/>
            <person name="Mallez S."/>
            <person name="Zhang Y."/>
            <person name="Obille A."/>
            <person name="Becker A."/>
            <person name="Abrahante J.E."/>
            <person name="Garbe J."/>
            <person name="Badalamenti J.P."/>
            <person name="Herman A."/>
            <person name="Mangelson H."/>
            <person name="Liachko I."/>
            <person name="Sullivan S."/>
            <person name="Sone E.D."/>
            <person name="Koren S."/>
            <person name="Silverstein K.A.T."/>
            <person name="Beckman K.B."/>
            <person name="Gohl D.M."/>
        </authorList>
    </citation>
    <scope>NUCLEOTIDE SEQUENCE</scope>
    <source>
        <strain evidence="1">Duluth1</strain>
        <tissue evidence="1">Whole animal</tissue>
    </source>
</reference>
<proteinExistence type="predicted"/>
<reference evidence="1" key="2">
    <citation type="submission" date="2020-11" db="EMBL/GenBank/DDBJ databases">
        <authorList>
            <person name="McCartney M.A."/>
            <person name="Auch B."/>
            <person name="Kono T."/>
            <person name="Mallez S."/>
            <person name="Becker A."/>
            <person name="Gohl D.M."/>
            <person name="Silverstein K.A.T."/>
            <person name="Koren S."/>
            <person name="Bechman K.B."/>
            <person name="Herman A."/>
            <person name="Abrahante J.E."/>
            <person name="Garbe J."/>
        </authorList>
    </citation>
    <scope>NUCLEOTIDE SEQUENCE</scope>
    <source>
        <strain evidence="1">Duluth1</strain>
        <tissue evidence="1">Whole animal</tissue>
    </source>
</reference>
<organism evidence="1 2">
    <name type="scientific">Dreissena polymorpha</name>
    <name type="common">Zebra mussel</name>
    <name type="synonym">Mytilus polymorpha</name>
    <dbReference type="NCBI Taxonomy" id="45954"/>
    <lineage>
        <taxon>Eukaryota</taxon>
        <taxon>Metazoa</taxon>
        <taxon>Spiralia</taxon>
        <taxon>Lophotrochozoa</taxon>
        <taxon>Mollusca</taxon>
        <taxon>Bivalvia</taxon>
        <taxon>Autobranchia</taxon>
        <taxon>Heteroconchia</taxon>
        <taxon>Euheterodonta</taxon>
        <taxon>Imparidentia</taxon>
        <taxon>Neoheterodontei</taxon>
        <taxon>Myida</taxon>
        <taxon>Dreissenoidea</taxon>
        <taxon>Dreissenidae</taxon>
        <taxon>Dreissena</taxon>
    </lineage>
</organism>
<keyword evidence="2" id="KW-1185">Reference proteome</keyword>